<dbReference type="InterPro" id="IPR001638">
    <property type="entry name" value="Solute-binding_3/MltF_N"/>
</dbReference>
<evidence type="ECO:0000259" key="5">
    <source>
        <dbReference type="SMART" id="SM00062"/>
    </source>
</evidence>
<dbReference type="Gene3D" id="3.40.190.10">
    <property type="entry name" value="Periplasmic binding protein-like II"/>
    <property type="match status" value="2"/>
</dbReference>
<feature type="domain" description="Ionotropic glutamate receptor C-terminal" evidence="6">
    <location>
        <begin position="38"/>
        <end position="247"/>
    </location>
</feature>
<dbReference type="RefSeq" id="WP_104207029.1">
    <property type="nucleotide sequence ID" value="NZ_PHHC01000096.1"/>
</dbReference>
<comment type="caution">
    <text evidence="7">The sequence shown here is derived from an EMBL/GenBank/DDBJ whole genome shotgun (WGS) entry which is preliminary data.</text>
</comment>
<dbReference type="GO" id="GO:0015276">
    <property type="term" value="F:ligand-gated monoatomic ion channel activity"/>
    <property type="evidence" value="ECO:0007669"/>
    <property type="project" value="InterPro"/>
</dbReference>
<comment type="subcellular location">
    <subcellularLocation>
        <location evidence="1">Cell envelope</location>
    </subcellularLocation>
</comment>
<dbReference type="AlphaFoldDB" id="A0A2S5R8K6"/>
<dbReference type="PANTHER" id="PTHR35936">
    <property type="entry name" value="MEMBRANE-BOUND LYTIC MUREIN TRANSGLYCOSYLASE F"/>
    <property type="match status" value="1"/>
</dbReference>
<name>A0A2S5R8K6_9PROT</name>
<dbReference type="InterPro" id="IPR001320">
    <property type="entry name" value="Iontro_rcpt_C"/>
</dbReference>
<feature type="domain" description="Solute-binding protein family 3/N-terminal" evidence="5">
    <location>
        <begin position="37"/>
        <end position="249"/>
    </location>
</feature>
<sequence length="249" mass="28437">MKLRFKQWKCLLLSLLSIETLCIIGCTSKKNSQLSQNITVVTCADYPPFEYYTAERNLEGFDIELIQLIAKILKKKVHFEVLEFSGILAALETHRADVGIATISITQERQKQFKFSKPYYTQVLYALFRKGDSKKFSGKILGCQMGTTMEDWIKIHHPKEQCVIMDENLPLVEALKAKKIDLIVLDAYQAKEFCQMNPELQRVPLGKSTSSYGIVFPKNSVLCEAVNAALEELEQSGALQKLKYKYHIE</sequence>
<keyword evidence="3" id="KW-0732">Signal</keyword>
<evidence type="ECO:0000313" key="7">
    <source>
        <dbReference type="EMBL" id="PPE03512.1"/>
    </source>
</evidence>
<evidence type="ECO:0000256" key="4">
    <source>
        <dbReference type="RuleBase" id="RU003744"/>
    </source>
</evidence>
<dbReference type="PROSITE" id="PS01039">
    <property type="entry name" value="SBP_BACTERIAL_3"/>
    <property type="match status" value="1"/>
</dbReference>
<dbReference type="GO" id="GO:0016020">
    <property type="term" value="C:membrane"/>
    <property type="evidence" value="ECO:0007669"/>
    <property type="project" value="InterPro"/>
</dbReference>
<dbReference type="EMBL" id="PHHC01000096">
    <property type="protein sequence ID" value="PPE03512.1"/>
    <property type="molecule type" value="Genomic_DNA"/>
</dbReference>
<evidence type="ECO:0000313" key="8">
    <source>
        <dbReference type="Proteomes" id="UP000239425"/>
    </source>
</evidence>
<organism evidence="7 8">
    <name type="scientific">Holospora curviuscula</name>
    <dbReference type="NCBI Taxonomy" id="1082868"/>
    <lineage>
        <taxon>Bacteria</taxon>
        <taxon>Pseudomonadati</taxon>
        <taxon>Pseudomonadota</taxon>
        <taxon>Alphaproteobacteria</taxon>
        <taxon>Holosporales</taxon>
        <taxon>Holosporaceae</taxon>
        <taxon>Holospora</taxon>
    </lineage>
</organism>
<dbReference type="SMART" id="SM00079">
    <property type="entry name" value="PBPe"/>
    <property type="match status" value="1"/>
</dbReference>
<dbReference type="GO" id="GO:0030313">
    <property type="term" value="C:cell envelope"/>
    <property type="evidence" value="ECO:0007669"/>
    <property type="project" value="UniProtKB-SubCell"/>
</dbReference>
<dbReference type="SMART" id="SM00062">
    <property type="entry name" value="PBPb"/>
    <property type="match status" value="1"/>
</dbReference>
<evidence type="ECO:0000256" key="1">
    <source>
        <dbReference type="ARBA" id="ARBA00004196"/>
    </source>
</evidence>
<dbReference type="CDD" id="cd13530">
    <property type="entry name" value="PBP2_peptides_like"/>
    <property type="match status" value="1"/>
</dbReference>
<gene>
    <name evidence="7" type="ORF">HCUR_01055</name>
</gene>
<evidence type="ECO:0000259" key="6">
    <source>
        <dbReference type="SMART" id="SM00079"/>
    </source>
</evidence>
<reference evidence="7 8" key="1">
    <citation type="submission" date="2017-11" db="EMBL/GenBank/DDBJ databases">
        <title>Comparative genomic analysis of Holospora spp., intranuclear symbionts of paramecia.</title>
        <authorList>
            <person name="Garushyants S.K."/>
            <person name="Beliavskaya A."/>
            <person name="Malko D.B."/>
            <person name="Logacheva M.D."/>
            <person name="Rautian M.S."/>
            <person name="Gelfand M.S."/>
        </authorList>
    </citation>
    <scope>NUCLEOTIDE SEQUENCE [LARGE SCALE GENOMIC DNA]</scope>
    <source>
        <strain evidence="8">02AZ16</strain>
    </source>
</reference>
<dbReference type="OrthoDB" id="6192933at2"/>
<protein>
    <submittedName>
        <fullName evidence="7">Arginine-binding extracellular protein ArtP</fullName>
    </submittedName>
</protein>
<evidence type="ECO:0000256" key="3">
    <source>
        <dbReference type="ARBA" id="ARBA00022729"/>
    </source>
</evidence>
<dbReference type="SUPFAM" id="SSF53850">
    <property type="entry name" value="Periplasmic binding protein-like II"/>
    <property type="match status" value="1"/>
</dbReference>
<dbReference type="InterPro" id="IPR018313">
    <property type="entry name" value="SBP_3_CS"/>
</dbReference>
<evidence type="ECO:0000256" key="2">
    <source>
        <dbReference type="ARBA" id="ARBA00010333"/>
    </source>
</evidence>
<dbReference type="Proteomes" id="UP000239425">
    <property type="component" value="Unassembled WGS sequence"/>
</dbReference>
<proteinExistence type="inferred from homology"/>
<dbReference type="Pfam" id="PF00497">
    <property type="entry name" value="SBP_bac_3"/>
    <property type="match status" value="1"/>
</dbReference>
<keyword evidence="8" id="KW-1185">Reference proteome</keyword>
<dbReference type="PANTHER" id="PTHR35936:SF19">
    <property type="entry name" value="AMINO-ACID-BINDING PROTEIN YXEM-RELATED"/>
    <property type="match status" value="1"/>
</dbReference>
<comment type="similarity">
    <text evidence="2 4">Belongs to the bacterial solute-binding protein 3 family.</text>
</comment>
<accession>A0A2S5R8K6</accession>